<accession>A0AAV5F8T6</accession>
<organism evidence="2 3">
    <name type="scientific">Eleusine coracana subsp. coracana</name>
    <dbReference type="NCBI Taxonomy" id="191504"/>
    <lineage>
        <taxon>Eukaryota</taxon>
        <taxon>Viridiplantae</taxon>
        <taxon>Streptophyta</taxon>
        <taxon>Embryophyta</taxon>
        <taxon>Tracheophyta</taxon>
        <taxon>Spermatophyta</taxon>
        <taxon>Magnoliopsida</taxon>
        <taxon>Liliopsida</taxon>
        <taxon>Poales</taxon>
        <taxon>Poaceae</taxon>
        <taxon>PACMAD clade</taxon>
        <taxon>Chloridoideae</taxon>
        <taxon>Cynodonteae</taxon>
        <taxon>Eleusininae</taxon>
        <taxon>Eleusine</taxon>
    </lineage>
</organism>
<keyword evidence="3" id="KW-1185">Reference proteome</keyword>
<proteinExistence type="predicted"/>
<evidence type="ECO:0000313" key="2">
    <source>
        <dbReference type="EMBL" id="GJN30661.1"/>
    </source>
</evidence>
<protein>
    <submittedName>
        <fullName evidence="2">Uncharacterized protein</fullName>
    </submittedName>
</protein>
<name>A0AAV5F8T6_ELECO</name>
<dbReference type="EMBL" id="BQKI01000082">
    <property type="protein sequence ID" value="GJN30661.1"/>
    <property type="molecule type" value="Genomic_DNA"/>
</dbReference>
<evidence type="ECO:0000256" key="1">
    <source>
        <dbReference type="SAM" id="MobiDB-lite"/>
    </source>
</evidence>
<reference evidence="2" key="2">
    <citation type="submission" date="2021-12" db="EMBL/GenBank/DDBJ databases">
        <title>Resequencing data analysis of finger millet.</title>
        <authorList>
            <person name="Hatakeyama M."/>
            <person name="Aluri S."/>
            <person name="Balachadran M.T."/>
            <person name="Sivarajan S.R."/>
            <person name="Poveda L."/>
            <person name="Shimizu-Inatsugi R."/>
            <person name="Schlapbach R."/>
            <person name="Sreeman S.M."/>
            <person name="Shimizu K.K."/>
        </authorList>
    </citation>
    <scope>NUCLEOTIDE SEQUENCE</scope>
</reference>
<reference evidence="2" key="1">
    <citation type="journal article" date="2018" name="DNA Res.">
        <title>Multiple hybrid de novo genome assembly of finger millet, an orphan allotetraploid crop.</title>
        <authorList>
            <person name="Hatakeyama M."/>
            <person name="Aluri S."/>
            <person name="Balachadran M.T."/>
            <person name="Sivarajan S.R."/>
            <person name="Patrignani A."/>
            <person name="Gruter S."/>
            <person name="Poveda L."/>
            <person name="Shimizu-Inatsugi R."/>
            <person name="Baeten J."/>
            <person name="Francoijs K.J."/>
            <person name="Nataraja K.N."/>
            <person name="Reddy Y.A.N."/>
            <person name="Phadnis S."/>
            <person name="Ravikumar R.L."/>
            <person name="Schlapbach R."/>
            <person name="Sreeman S.M."/>
            <person name="Shimizu K.K."/>
        </authorList>
    </citation>
    <scope>NUCLEOTIDE SEQUENCE</scope>
</reference>
<comment type="caution">
    <text evidence="2">The sequence shown here is derived from an EMBL/GenBank/DDBJ whole genome shotgun (WGS) entry which is preliminary data.</text>
</comment>
<evidence type="ECO:0000313" key="3">
    <source>
        <dbReference type="Proteomes" id="UP001054889"/>
    </source>
</evidence>
<sequence>MIKPGCLAFRIKRVEGVGWLSSLISFLRPCCLVSSPAKPQARGSTSGMRRARRRRTSPLLCSAPAPRPVHALAARLTHGADRAPSFPGSATSWPVRFMR</sequence>
<feature type="region of interest" description="Disordered" evidence="1">
    <location>
        <begin position="35"/>
        <end position="57"/>
    </location>
</feature>
<dbReference type="AlphaFoldDB" id="A0AAV5F8T6"/>
<gene>
    <name evidence="2" type="primary">gb18986</name>
    <name evidence="2" type="ORF">PR202_gb18986</name>
</gene>
<dbReference type="Proteomes" id="UP001054889">
    <property type="component" value="Unassembled WGS sequence"/>
</dbReference>